<organism evidence="13 14">
    <name type="scientific">Photinus pyralis</name>
    <name type="common">Common eastern firefly</name>
    <name type="synonym">Lampyris pyralis</name>
    <dbReference type="NCBI Taxonomy" id="7054"/>
    <lineage>
        <taxon>Eukaryota</taxon>
        <taxon>Metazoa</taxon>
        <taxon>Ecdysozoa</taxon>
        <taxon>Arthropoda</taxon>
        <taxon>Hexapoda</taxon>
        <taxon>Insecta</taxon>
        <taxon>Pterygota</taxon>
        <taxon>Neoptera</taxon>
        <taxon>Endopterygota</taxon>
        <taxon>Coleoptera</taxon>
        <taxon>Polyphaga</taxon>
        <taxon>Elateriformia</taxon>
        <taxon>Elateroidea</taxon>
        <taxon>Lampyridae</taxon>
        <taxon>Lampyrinae</taxon>
        <taxon>Photinus</taxon>
    </lineage>
</organism>
<feature type="transmembrane region" description="Helical" evidence="12">
    <location>
        <begin position="510"/>
        <end position="529"/>
    </location>
</feature>
<keyword evidence="7" id="KW-0915">Sodium</keyword>
<dbReference type="PANTHER" id="PTHR42985:SF21">
    <property type="entry name" value="SODIUM-DEPENDENT MULTIVITAMIN TRANSPORTER-LIKE PROTEIN"/>
    <property type="match status" value="1"/>
</dbReference>
<feature type="transmembrane region" description="Helical" evidence="12">
    <location>
        <begin position="81"/>
        <end position="105"/>
    </location>
</feature>
<dbReference type="InParanoid" id="A0A5N4AN17"/>
<keyword evidence="5 12" id="KW-0812">Transmembrane</keyword>
<evidence type="ECO:0000256" key="6">
    <source>
        <dbReference type="ARBA" id="ARBA00022989"/>
    </source>
</evidence>
<evidence type="ECO:0000256" key="11">
    <source>
        <dbReference type="RuleBase" id="RU362091"/>
    </source>
</evidence>
<evidence type="ECO:0000256" key="10">
    <source>
        <dbReference type="ARBA" id="ARBA00023201"/>
    </source>
</evidence>
<feature type="transmembrane region" description="Helical" evidence="12">
    <location>
        <begin position="186"/>
        <end position="204"/>
    </location>
</feature>
<evidence type="ECO:0000256" key="12">
    <source>
        <dbReference type="SAM" id="Phobius"/>
    </source>
</evidence>
<keyword evidence="3" id="KW-0813">Transport</keyword>
<sequence length="577" mass="63480">MATNGFTWIDYAIFTIVTAISCIVGLYFGLFSRQKTIEDYLFGGKNMKWFAVSISLTASALSSHSIVGLATEVYLHGSQVILMTFSIALASLANYFLYVPVFSNLKMTSIFEYLEMRFNGFLRKLIMLIAVGTYMCVLPLCMYTPSLTFSQATGVNLYIIASVMTCVCMLYTSLGGIKGVTWSDVVQLSITITLVIALIVMGIVSTGSVSEVIHRASDGDRLKIFDFNPDPTVRVSFWTILLGSTATSCVTLCTSPHEVQRYSTIPRRLIPRLIASYSTIYTLAKVLCMTLGLVMYAKYFDCDPKSIGAIKKADQVLPYFITELTTSIPGFNGLFLAAFFGSSLSIYSTLLNTLSGIVYNDIAPWIISEKVLRKAPSFIMKLLVVIFGLLSIAFIYLLENGGTVFELSYYVRGTTGGTMFGVFTLGVLLPFANSKGAFLGAIASVLLMGVIVVNNSIYVRNGFIHHTPKSLHTYGCNTTTFSNFTLNVTATPQPPSPETSFWLFRVSFQYFELIGAMTTIVIGAVVSWVTKTEDNQVINPKLLTPIVRKYCRPVQEAQDQEIGPLKETVKNVVSGDD</sequence>
<evidence type="ECO:0000256" key="4">
    <source>
        <dbReference type="ARBA" id="ARBA00022475"/>
    </source>
</evidence>
<feature type="transmembrane region" description="Helical" evidence="12">
    <location>
        <begin position="378"/>
        <end position="397"/>
    </location>
</feature>
<dbReference type="AlphaFoldDB" id="A0A5N4AN17"/>
<gene>
    <name evidence="13" type="ORF">PPYR_06632</name>
</gene>
<feature type="transmembrane region" description="Helical" evidence="12">
    <location>
        <begin position="274"/>
        <end position="297"/>
    </location>
</feature>
<evidence type="ECO:0000313" key="13">
    <source>
        <dbReference type="EMBL" id="KAB0798752.1"/>
    </source>
</evidence>
<evidence type="ECO:0000256" key="3">
    <source>
        <dbReference type="ARBA" id="ARBA00022448"/>
    </source>
</evidence>
<protein>
    <recommendedName>
        <fullName evidence="15">Sodium-dependent multivitamin transporter</fullName>
    </recommendedName>
</protein>
<feature type="transmembrane region" description="Helical" evidence="12">
    <location>
        <begin position="157"/>
        <end position="174"/>
    </location>
</feature>
<accession>A0A5N4AN17</accession>
<comment type="caution">
    <text evidence="13">The sequence shown here is derived from an EMBL/GenBank/DDBJ whole genome shotgun (WGS) entry which is preliminary data.</text>
</comment>
<feature type="transmembrane region" description="Helical" evidence="12">
    <location>
        <begin position="6"/>
        <end position="28"/>
    </location>
</feature>
<keyword evidence="8" id="KW-0406">Ion transport</keyword>
<dbReference type="GO" id="GO:0015293">
    <property type="term" value="F:symporter activity"/>
    <property type="evidence" value="ECO:0007669"/>
    <property type="project" value="TreeGrafter"/>
</dbReference>
<feature type="transmembrane region" description="Helical" evidence="12">
    <location>
        <begin position="49"/>
        <end position="69"/>
    </location>
</feature>
<evidence type="ECO:0000313" key="14">
    <source>
        <dbReference type="Proteomes" id="UP000327044"/>
    </source>
</evidence>
<evidence type="ECO:0000256" key="2">
    <source>
        <dbReference type="ARBA" id="ARBA00006434"/>
    </source>
</evidence>
<keyword evidence="6 12" id="KW-1133">Transmembrane helix</keyword>
<feature type="transmembrane region" description="Helical" evidence="12">
    <location>
        <begin position="334"/>
        <end position="358"/>
    </location>
</feature>
<dbReference type="GO" id="GO:0006814">
    <property type="term" value="P:sodium ion transport"/>
    <property type="evidence" value="ECO:0007669"/>
    <property type="project" value="UniProtKB-KW"/>
</dbReference>
<dbReference type="EMBL" id="VVIM01000005">
    <property type="protein sequence ID" value="KAB0798752.1"/>
    <property type="molecule type" value="Genomic_DNA"/>
</dbReference>
<feature type="transmembrane region" description="Helical" evidence="12">
    <location>
        <begin position="409"/>
        <end position="431"/>
    </location>
</feature>
<dbReference type="PANTHER" id="PTHR42985">
    <property type="entry name" value="SODIUM-COUPLED MONOCARBOXYLATE TRANSPORTER"/>
    <property type="match status" value="1"/>
</dbReference>
<keyword evidence="10" id="KW-0739">Sodium transport</keyword>
<keyword evidence="14" id="KW-1185">Reference proteome</keyword>
<evidence type="ECO:0000256" key="1">
    <source>
        <dbReference type="ARBA" id="ARBA00004651"/>
    </source>
</evidence>
<comment type="similarity">
    <text evidence="2 11">Belongs to the sodium:solute symporter (SSF) (TC 2.A.21) family.</text>
</comment>
<feature type="transmembrane region" description="Helical" evidence="12">
    <location>
        <begin position="235"/>
        <end position="253"/>
    </location>
</feature>
<proteinExistence type="inferred from homology"/>
<dbReference type="NCBIfam" id="TIGR00813">
    <property type="entry name" value="sss"/>
    <property type="match status" value="1"/>
</dbReference>
<reference evidence="13 14" key="1">
    <citation type="journal article" date="2018" name="Elife">
        <title>Firefly genomes illuminate parallel origins of bioluminescence in beetles.</title>
        <authorList>
            <person name="Fallon T.R."/>
            <person name="Lower S.E."/>
            <person name="Chang C.H."/>
            <person name="Bessho-Uehara M."/>
            <person name="Martin G.J."/>
            <person name="Bewick A.J."/>
            <person name="Behringer M."/>
            <person name="Debat H.J."/>
            <person name="Wong I."/>
            <person name="Day J.C."/>
            <person name="Suvorov A."/>
            <person name="Silva C.J."/>
            <person name="Stanger-Hall K.F."/>
            <person name="Hall D.W."/>
            <person name="Schmitz R.J."/>
            <person name="Nelson D.R."/>
            <person name="Lewis S.M."/>
            <person name="Shigenobu S."/>
            <person name="Bybee S.M."/>
            <person name="Larracuente A.M."/>
            <person name="Oba Y."/>
            <person name="Weng J.K."/>
        </authorList>
    </citation>
    <scope>NUCLEOTIDE SEQUENCE [LARGE SCALE GENOMIC DNA]</scope>
    <source>
        <strain evidence="13">1611_PpyrPB1</strain>
        <tissue evidence="13">Whole body</tissue>
    </source>
</reference>
<evidence type="ECO:0000256" key="9">
    <source>
        <dbReference type="ARBA" id="ARBA00023136"/>
    </source>
</evidence>
<evidence type="ECO:0000256" key="8">
    <source>
        <dbReference type="ARBA" id="ARBA00023065"/>
    </source>
</evidence>
<dbReference type="GO" id="GO:0005886">
    <property type="term" value="C:plasma membrane"/>
    <property type="evidence" value="ECO:0007669"/>
    <property type="project" value="UniProtKB-SubCell"/>
</dbReference>
<feature type="transmembrane region" description="Helical" evidence="12">
    <location>
        <begin position="438"/>
        <end position="459"/>
    </location>
</feature>
<name>A0A5N4AN17_PHOPY</name>
<dbReference type="Gene3D" id="1.20.1730.10">
    <property type="entry name" value="Sodium/glucose cotransporter"/>
    <property type="match status" value="1"/>
</dbReference>
<evidence type="ECO:0000256" key="5">
    <source>
        <dbReference type="ARBA" id="ARBA00022692"/>
    </source>
</evidence>
<dbReference type="InterPro" id="IPR001734">
    <property type="entry name" value="Na/solute_symporter"/>
</dbReference>
<keyword evidence="4" id="KW-1003">Cell membrane</keyword>
<dbReference type="PROSITE" id="PS50283">
    <property type="entry name" value="NA_SOLUT_SYMP_3"/>
    <property type="match status" value="1"/>
</dbReference>
<evidence type="ECO:0008006" key="15">
    <source>
        <dbReference type="Google" id="ProtNLM"/>
    </source>
</evidence>
<dbReference type="InterPro" id="IPR038377">
    <property type="entry name" value="Na/Glc_symporter_sf"/>
</dbReference>
<dbReference type="Proteomes" id="UP000327044">
    <property type="component" value="Unassembled WGS sequence"/>
</dbReference>
<dbReference type="InterPro" id="IPR051163">
    <property type="entry name" value="Sodium:Solute_Symporter_SSF"/>
</dbReference>
<keyword evidence="9 12" id="KW-0472">Membrane</keyword>
<comment type="subcellular location">
    <subcellularLocation>
        <location evidence="1">Cell membrane</location>
        <topology evidence="1">Multi-pass membrane protein</topology>
    </subcellularLocation>
</comment>
<evidence type="ECO:0000256" key="7">
    <source>
        <dbReference type="ARBA" id="ARBA00023053"/>
    </source>
</evidence>
<dbReference type="Pfam" id="PF00474">
    <property type="entry name" value="SSF"/>
    <property type="match status" value="1"/>
</dbReference>
<feature type="transmembrane region" description="Helical" evidence="12">
    <location>
        <begin position="125"/>
        <end position="145"/>
    </location>
</feature>